<protein>
    <submittedName>
        <fullName evidence="1">Uncharacterized protein</fullName>
    </submittedName>
</protein>
<reference evidence="1" key="1">
    <citation type="submission" date="2014-05" db="EMBL/GenBank/DDBJ databases">
        <title>The transcriptome of the halophilic microalga Tetraselmis sp. GSL018 isolated from the Great Salt Lake, Utah.</title>
        <authorList>
            <person name="Jinkerson R.E."/>
            <person name="D'Adamo S."/>
            <person name="Posewitz M.C."/>
        </authorList>
    </citation>
    <scope>NUCLEOTIDE SEQUENCE</scope>
    <source>
        <strain evidence="1">GSL018</strain>
    </source>
</reference>
<gene>
    <name evidence="1" type="ORF">TSPGSL018_775</name>
</gene>
<dbReference type="EMBL" id="GBEZ01014078">
    <property type="protein sequence ID" value="JAC71966.1"/>
    <property type="molecule type" value="Transcribed_RNA"/>
</dbReference>
<accession>A0A061RN38</accession>
<proteinExistence type="predicted"/>
<evidence type="ECO:0000313" key="1">
    <source>
        <dbReference type="EMBL" id="JAC71966.1"/>
    </source>
</evidence>
<sequence>MCSDLVTFRKISAAYSSGASFIPYMYCMQSATKARCYRDALGRAHRERVEPREDPQRLVDRPVVVHRRHAPCEDAVGGVGSRRDLRGARVPQLREHRFLAKAGCPVRQVVARRLALGALHHLDGPLEHRLLPRVVLAEPQGVSVQLQLELAEPLHALPNGRVDRTDEAVRGGAVLRGDPHLPPGQRGGEAAKAAGPVGVEYFLGGAVGH</sequence>
<dbReference type="AlphaFoldDB" id="A0A061RN38"/>
<name>A0A061RN38_9CHLO</name>
<organism evidence="1">
    <name type="scientific">Tetraselmis sp. GSL018</name>
    <dbReference type="NCBI Taxonomy" id="582737"/>
    <lineage>
        <taxon>Eukaryota</taxon>
        <taxon>Viridiplantae</taxon>
        <taxon>Chlorophyta</taxon>
        <taxon>core chlorophytes</taxon>
        <taxon>Chlorodendrophyceae</taxon>
        <taxon>Chlorodendrales</taxon>
        <taxon>Chlorodendraceae</taxon>
        <taxon>Tetraselmis</taxon>
    </lineage>
</organism>